<dbReference type="Proteomes" id="UP000008983">
    <property type="component" value="Unassembled WGS sequence"/>
</dbReference>
<dbReference type="FunCoup" id="G0R032">
    <property type="interactions" value="690"/>
</dbReference>
<dbReference type="PANTHER" id="PTHR12399">
    <property type="entry name" value="EUKARYOTIC TRANSLATION INITIATION FACTOR 3 SUBUNIT 7"/>
    <property type="match status" value="1"/>
</dbReference>
<proteinExistence type="predicted"/>
<dbReference type="GO" id="GO:0003723">
    <property type="term" value="F:RNA binding"/>
    <property type="evidence" value="ECO:0007669"/>
    <property type="project" value="UniProtKB-KW"/>
</dbReference>
<evidence type="ECO:0000256" key="2">
    <source>
        <dbReference type="ARBA" id="ARBA00022540"/>
    </source>
</evidence>
<protein>
    <submittedName>
        <fullName evidence="6">Uncharacterized protein</fullName>
    </submittedName>
</protein>
<dbReference type="RefSeq" id="XP_004030408.1">
    <property type="nucleotide sequence ID" value="XM_004030360.1"/>
</dbReference>
<evidence type="ECO:0000256" key="3">
    <source>
        <dbReference type="ARBA" id="ARBA00022884"/>
    </source>
</evidence>
<dbReference type="PANTHER" id="PTHR12399:SF0">
    <property type="entry name" value="EUKARYOTIC TRANSLATION INITIATION FACTOR 3 SUBUNIT D"/>
    <property type="match status" value="1"/>
</dbReference>
<dbReference type="Pfam" id="PF05091">
    <property type="entry name" value="eIF-3_zeta"/>
    <property type="match status" value="2"/>
</dbReference>
<dbReference type="InterPro" id="IPR007783">
    <property type="entry name" value="eIF3d"/>
</dbReference>
<dbReference type="InParanoid" id="G0R032"/>
<keyword evidence="3" id="KW-0694">RNA-binding</keyword>
<dbReference type="GO" id="GO:0003743">
    <property type="term" value="F:translation initiation factor activity"/>
    <property type="evidence" value="ECO:0007669"/>
    <property type="project" value="UniProtKB-KW"/>
</dbReference>
<keyword evidence="4" id="KW-0648">Protein biosynthesis</keyword>
<dbReference type="GO" id="GO:0005852">
    <property type="term" value="C:eukaryotic translation initiation factor 3 complex"/>
    <property type="evidence" value="ECO:0007669"/>
    <property type="project" value="InterPro"/>
</dbReference>
<evidence type="ECO:0000256" key="4">
    <source>
        <dbReference type="ARBA" id="ARBA00022917"/>
    </source>
</evidence>
<sequence>MKTHLNYQDLENLQISQKQNWGPDPNYKFPRFENMAFAPFSRLEKLGKCCDFANMMAVRTGQKQIQSSNMPQLQQQQNNQQQQQQVPLPEIPQEEEQYSNSYVKQPSRQRQKINPNKTKIVVIRTKFKDSSNIQANWVLLTESQKINIEQHPIKEVKFTELECTGTLKKYNRSYDKIDPRYIKKVECNQTVILPSASSLKDPVLIRLLEEDLENKIQKPTVYTTDALLLALMTLKKGEFPWDIYVQKDGNQIILDKYEADKYEGNNKLFDYMEYQTVNENGNILPEEERELNKLCIEATTVTRQFQYQTTQGETELWEISEGKENQVENMENENVAFKYINCNIDDKIDIKVRVQIDAFDYVKEYDPENNDVVSEQKVPILIRTINEYDHSNQWKNKLLTQKGTVTGGEYINNCCNYIKWLIQMEMTGAKMLKLGFTSRVSSKDNTTHDILCVDSFTFEDLFKNIQFRSLDQWQVVKYFIDFICKQPDGNYMFVKGAFKQSIRTYELPQEDVQEEQENDEEINL</sequence>
<dbReference type="GeneID" id="14905270"/>
<dbReference type="AlphaFoldDB" id="G0R032"/>
<dbReference type="PIRSF" id="PIRSF016281">
    <property type="entry name" value="EIF-3_zeta"/>
    <property type="match status" value="1"/>
</dbReference>
<dbReference type="eggNOG" id="KOG2479">
    <property type="taxonomic scope" value="Eukaryota"/>
</dbReference>
<keyword evidence="1" id="KW-0963">Cytoplasm</keyword>
<organism evidence="6 7">
    <name type="scientific">Ichthyophthirius multifiliis</name>
    <name type="common">White spot disease agent</name>
    <name type="synonym">Ich</name>
    <dbReference type="NCBI Taxonomy" id="5932"/>
    <lineage>
        <taxon>Eukaryota</taxon>
        <taxon>Sar</taxon>
        <taxon>Alveolata</taxon>
        <taxon>Ciliophora</taxon>
        <taxon>Intramacronucleata</taxon>
        <taxon>Oligohymenophorea</taxon>
        <taxon>Hymenostomatida</taxon>
        <taxon>Ophryoglenina</taxon>
        <taxon>Ichthyophthirius</taxon>
    </lineage>
</organism>
<accession>G0R032</accession>
<gene>
    <name evidence="6" type="ORF">IMG5_161490</name>
</gene>
<keyword evidence="7" id="KW-1185">Reference proteome</keyword>
<dbReference type="EMBL" id="GL984176">
    <property type="protein sequence ID" value="EGR29172.1"/>
    <property type="molecule type" value="Genomic_DNA"/>
</dbReference>
<evidence type="ECO:0000256" key="5">
    <source>
        <dbReference type="SAM" id="MobiDB-lite"/>
    </source>
</evidence>
<dbReference type="STRING" id="857967.G0R032"/>
<dbReference type="OrthoDB" id="311673at2759"/>
<feature type="compositionally biased region" description="Low complexity" evidence="5">
    <location>
        <begin position="64"/>
        <end position="87"/>
    </location>
</feature>
<name>G0R032_ICHMU</name>
<evidence type="ECO:0000313" key="6">
    <source>
        <dbReference type="EMBL" id="EGR29172.1"/>
    </source>
</evidence>
<evidence type="ECO:0000256" key="1">
    <source>
        <dbReference type="ARBA" id="ARBA00022490"/>
    </source>
</evidence>
<feature type="region of interest" description="Disordered" evidence="5">
    <location>
        <begin position="63"/>
        <end position="87"/>
    </location>
</feature>
<reference evidence="6 7" key="1">
    <citation type="submission" date="2011-07" db="EMBL/GenBank/DDBJ databases">
        <authorList>
            <person name="Coyne R."/>
            <person name="Brami D."/>
            <person name="Johnson J."/>
            <person name="Hostetler J."/>
            <person name="Hannick L."/>
            <person name="Clark T."/>
            <person name="Cassidy-Hanley D."/>
            <person name="Inman J."/>
        </authorList>
    </citation>
    <scope>NUCLEOTIDE SEQUENCE [LARGE SCALE GENOMIC DNA]</scope>
    <source>
        <strain evidence="6 7">G5</strain>
    </source>
</reference>
<keyword evidence="2" id="KW-0396">Initiation factor</keyword>
<dbReference type="OMA" id="CKHNGVI"/>
<evidence type="ECO:0000313" key="7">
    <source>
        <dbReference type="Proteomes" id="UP000008983"/>
    </source>
</evidence>